<name>A0A660L346_9ACTN</name>
<keyword evidence="1" id="KW-1133">Transmembrane helix</keyword>
<protein>
    <submittedName>
        <fullName evidence="2">Uncharacterized protein</fullName>
    </submittedName>
</protein>
<dbReference type="AlphaFoldDB" id="A0A660L346"/>
<organism evidence="2 3">
    <name type="scientific">Solirubrobacter pauli</name>
    <dbReference type="NCBI Taxonomy" id="166793"/>
    <lineage>
        <taxon>Bacteria</taxon>
        <taxon>Bacillati</taxon>
        <taxon>Actinomycetota</taxon>
        <taxon>Thermoleophilia</taxon>
        <taxon>Solirubrobacterales</taxon>
        <taxon>Solirubrobacteraceae</taxon>
        <taxon>Solirubrobacter</taxon>
    </lineage>
</organism>
<evidence type="ECO:0000256" key="1">
    <source>
        <dbReference type="SAM" id="Phobius"/>
    </source>
</evidence>
<gene>
    <name evidence="2" type="ORF">C8N24_5774</name>
</gene>
<reference evidence="2 3" key="1">
    <citation type="submission" date="2018-10" db="EMBL/GenBank/DDBJ databases">
        <title>Genomic Encyclopedia of Archaeal and Bacterial Type Strains, Phase II (KMG-II): from individual species to whole genera.</title>
        <authorList>
            <person name="Goeker M."/>
        </authorList>
    </citation>
    <scope>NUCLEOTIDE SEQUENCE [LARGE SCALE GENOMIC DNA]</scope>
    <source>
        <strain evidence="2 3">DSM 14954</strain>
    </source>
</reference>
<proteinExistence type="predicted"/>
<feature type="transmembrane region" description="Helical" evidence="1">
    <location>
        <begin position="37"/>
        <end position="57"/>
    </location>
</feature>
<evidence type="ECO:0000313" key="3">
    <source>
        <dbReference type="Proteomes" id="UP000278962"/>
    </source>
</evidence>
<keyword evidence="1" id="KW-0472">Membrane</keyword>
<sequence length="191" mass="20703">MTPARLSTYARSWTLTMVAQVVPLVAVAALLVTLHPVAAVVAVILLAHAWVIPELYANRGAKVVKPRARMGEDPERTALGLLGDLVGHDARELHARTGLVLERGALGVWLVGEAGALLVRGRRVHCWCVRVPEPSLPSSDRIAHLLLALREDEEGFATVANHAFAGARWRVRRRLPQRQRPALDAAAGHCG</sequence>
<dbReference type="EMBL" id="RBIL01000002">
    <property type="protein sequence ID" value="RKQ87745.1"/>
    <property type="molecule type" value="Genomic_DNA"/>
</dbReference>
<accession>A0A660L346</accession>
<comment type="caution">
    <text evidence="2">The sequence shown here is derived from an EMBL/GenBank/DDBJ whole genome shotgun (WGS) entry which is preliminary data.</text>
</comment>
<dbReference type="Proteomes" id="UP000278962">
    <property type="component" value="Unassembled WGS sequence"/>
</dbReference>
<keyword evidence="3" id="KW-1185">Reference proteome</keyword>
<keyword evidence="1" id="KW-0812">Transmembrane</keyword>
<evidence type="ECO:0000313" key="2">
    <source>
        <dbReference type="EMBL" id="RKQ87745.1"/>
    </source>
</evidence>